<evidence type="ECO:0000259" key="1">
    <source>
        <dbReference type="Pfam" id="PF25302"/>
    </source>
</evidence>
<reference evidence="3" key="1">
    <citation type="journal article" date="2019" name="Int. J. Syst. Evol. Microbiol.">
        <title>The Global Catalogue of Microorganisms (GCM) 10K type strain sequencing project: providing services to taxonomists for standard genome sequencing and annotation.</title>
        <authorList>
            <consortium name="The Broad Institute Genomics Platform"/>
            <consortium name="The Broad Institute Genome Sequencing Center for Infectious Disease"/>
            <person name="Wu L."/>
            <person name="Ma J."/>
        </authorList>
    </citation>
    <scope>NUCLEOTIDE SEQUENCE [LARGE SCALE GENOMIC DNA]</scope>
    <source>
        <strain evidence="3">CGMCC 4.1469</strain>
    </source>
</reference>
<proteinExistence type="predicted"/>
<accession>A0ABW0KQK6</accession>
<gene>
    <name evidence="2" type="ORF">ACFQDI_10220</name>
</gene>
<dbReference type="Pfam" id="PF25302">
    <property type="entry name" value="NADase_transloc"/>
    <property type="match status" value="1"/>
</dbReference>
<dbReference type="InterPro" id="IPR057561">
    <property type="entry name" value="NADase_transloc"/>
</dbReference>
<protein>
    <recommendedName>
        <fullName evidence="1">NAD glycohydrolase translocation F5/8 type C domain-containing protein</fullName>
    </recommendedName>
</protein>
<organism evidence="2 3">
    <name type="scientific">Prosthecobacter fluviatilis</name>
    <dbReference type="NCBI Taxonomy" id="445931"/>
    <lineage>
        <taxon>Bacteria</taxon>
        <taxon>Pseudomonadati</taxon>
        <taxon>Verrucomicrobiota</taxon>
        <taxon>Verrucomicrobiia</taxon>
        <taxon>Verrucomicrobiales</taxon>
        <taxon>Verrucomicrobiaceae</taxon>
        <taxon>Prosthecobacter</taxon>
    </lineage>
</organism>
<keyword evidence="3" id="KW-1185">Reference proteome</keyword>
<dbReference type="NCBIfam" id="NF047619">
    <property type="entry name" value="NADase_discoid"/>
    <property type="match status" value="1"/>
</dbReference>
<sequence>MLSERLNIDLQIEHAAIRVEYLLHNPGKKVKIEAGFPVSETPPNYVMPGAPAPAVNPKARLATALTEHLQGFEATLDGKPLEFELIPDKLELKKIGPAGADRKVTGWYKVKFNFDAGQARKLVVKYKQSSIWRFTYLFSAAGMWKGPIRDGIVTVRPMGRPKAEIAFNHPKRFEWKEDHWEWVFHDFEPTLEDDLEIQEPSGKGIVLFDINESSETDSMNGLKSVYAAKNGKWVNDRYRAESWALHHNSFQVSASSELPDENGISYKAENLRQEDAKHAWIEGVAGEGLGESLVITPDKPAHIRQLGIVNGYVKSDELYETNGRVSALDVSVNGGKPFRVLIPDECLNTRMFYIDLPASKELVKTIKLTIAGVYPGSKFHDTAISRIVLVQPLDKAPKILPIR</sequence>
<comment type="caution">
    <text evidence="2">The sequence shown here is derived from an EMBL/GenBank/DDBJ whole genome shotgun (WGS) entry which is preliminary data.</text>
</comment>
<feature type="domain" description="NAD glycohydrolase translocation F5/8 type C" evidence="1">
    <location>
        <begin position="251"/>
        <end position="388"/>
    </location>
</feature>
<dbReference type="Gene3D" id="2.60.40.3680">
    <property type="match status" value="1"/>
</dbReference>
<evidence type="ECO:0000313" key="2">
    <source>
        <dbReference type="EMBL" id="MFC5455231.1"/>
    </source>
</evidence>
<dbReference type="EMBL" id="JBHSMQ010000003">
    <property type="protein sequence ID" value="MFC5455231.1"/>
    <property type="molecule type" value="Genomic_DNA"/>
</dbReference>
<name>A0ABW0KQK6_9BACT</name>
<dbReference type="Proteomes" id="UP001596052">
    <property type="component" value="Unassembled WGS sequence"/>
</dbReference>
<evidence type="ECO:0000313" key="3">
    <source>
        <dbReference type="Proteomes" id="UP001596052"/>
    </source>
</evidence>